<gene>
    <name evidence="2" type="ORF">MEDL_60222</name>
</gene>
<dbReference type="EMBL" id="CAJPWZ010002934">
    <property type="protein sequence ID" value="CAG2248357.1"/>
    <property type="molecule type" value="Genomic_DNA"/>
</dbReference>
<protein>
    <submittedName>
        <fullName evidence="2">Uncharacterized protein</fullName>
    </submittedName>
</protein>
<keyword evidence="1" id="KW-1133">Transmembrane helix</keyword>
<keyword evidence="3" id="KW-1185">Reference proteome</keyword>
<organism evidence="2 3">
    <name type="scientific">Mytilus edulis</name>
    <name type="common">Blue mussel</name>
    <dbReference type="NCBI Taxonomy" id="6550"/>
    <lineage>
        <taxon>Eukaryota</taxon>
        <taxon>Metazoa</taxon>
        <taxon>Spiralia</taxon>
        <taxon>Lophotrochozoa</taxon>
        <taxon>Mollusca</taxon>
        <taxon>Bivalvia</taxon>
        <taxon>Autobranchia</taxon>
        <taxon>Pteriomorphia</taxon>
        <taxon>Mytilida</taxon>
        <taxon>Mytiloidea</taxon>
        <taxon>Mytilidae</taxon>
        <taxon>Mytilinae</taxon>
        <taxon>Mytilus</taxon>
    </lineage>
</organism>
<evidence type="ECO:0000313" key="2">
    <source>
        <dbReference type="EMBL" id="CAG2248357.1"/>
    </source>
</evidence>
<dbReference type="Proteomes" id="UP000683360">
    <property type="component" value="Unassembled WGS sequence"/>
</dbReference>
<evidence type="ECO:0000256" key="1">
    <source>
        <dbReference type="SAM" id="Phobius"/>
    </source>
</evidence>
<evidence type="ECO:0000313" key="3">
    <source>
        <dbReference type="Proteomes" id="UP000683360"/>
    </source>
</evidence>
<comment type="caution">
    <text evidence="2">The sequence shown here is derived from an EMBL/GenBank/DDBJ whole genome shotgun (WGS) entry which is preliminary data.</text>
</comment>
<feature type="transmembrane region" description="Helical" evidence="1">
    <location>
        <begin position="56"/>
        <end position="80"/>
    </location>
</feature>
<reference evidence="2" key="1">
    <citation type="submission" date="2021-03" db="EMBL/GenBank/DDBJ databases">
        <authorList>
            <person name="Bekaert M."/>
        </authorList>
    </citation>
    <scope>NUCLEOTIDE SEQUENCE</scope>
</reference>
<keyword evidence="1" id="KW-0472">Membrane</keyword>
<keyword evidence="1" id="KW-0812">Transmembrane</keyword>
<dbReference type="AlphaFoldDB" id="A0A8S3UW16"/>
<sequence>MFGGEDEYQKFLKEDIDLAVSAFLPKQLSDNFSDMIPNLNSSYDCFKTNHSLKQLYSGICSFIGIAFDTLFANEFFYYYYSTMQHSSKMKEFRFIASNEKKMIQKFQLVKQELHADGDADENIDILHLFKAAIAVHFVIKFDLQPDKTETDVLV</sequence>
<proteinExistence type="predicted"/>
<dbReference type="OrthoDB" id="6162711at2759"/>
<name>A0A8S3UW16_MYTED</name>
<accession>A0A8S3UW16</accession>